<proteinExistence type="predicted"/>
<protein>
    <submittedName>
        <fullName evidence="1">Uncharacterized protein</fullName>
    </submittedName>
</protein>
<comment type="caution">
    <text evidence="1">The sequence shown here is derived from an EMBL/GenBank/DDBJ whole genome shotgun (WGS) entry which is preliminary data.</text>
</comment>
<gene>
    <name evidence="1" type="ORF">FB470_000173</name>
</gene>
<name>A0ABU0ELW8_9PSEU</name>
<organism evidence="1 2">
    <name type="scientific">Amycolatopsis thermophila</name>
    <dbReference type="NCBI Taxonomy" id="206084"/>
    <lineage>
        <taxon>Bacteria</taxon>
        <taxon>Bacillati</taxon>
        <taxon>Actinomycetota</taxon>
        <taxon>Actinomycetes</taxon>
        <taxon>Pseudonocardiales</taxon>
        <taxon>Pseudonocardiaceae</taxon>
        <taxon>Amycolatopsis</taxon>
    </lineage>
</organism>
<keyword evidence="2" id="KW-1185">Reference proteome</keyword>
<dbReference type="EMBL" id="JAUSUT010000001">
    <property type="protein sequence ID" value="MDQ0376179.1"/>
    <property type="molecule type" value="Genomic_DNA"/>
</dbReference>
<evidence type="ECO:0000313" key="1">
    <source>
        <dbReference type="EMBL" id="MDQ0376179.1"/>
    </source>
</evidence>
<evidence type="ECO:0000313" key="2">
    <source>
        <dbReference type="Proteomes" id="UP001229651"/>
    </source>
</evidence>
<accession>A0ABU0ELW8</accession>
<sequence>MSAVFGSWGIRSATTNSLVTTANTPGERGRVLALGEVALLLGAGEGARRWRLEFAERDVGPAGRLGVVREQFGRGVGD</sequence>
<dbReference type="RefSeq" id="WP_306987907.1">
    <property type="nucleotide sequence ID" value="NZ_JAUSUT010000001.1"/>
</dbReference>
<reference evidence="1 2" key="1">
    <citation type="submission" date="2023-07" db="EMBL/GenBank/DDBJ databases">
        <title>Sequencing the genomes of 1000 actinobacteria strains.</title>
        <authorList>
            <person name="Klenk H.-P."/>
        </authorList>
    </citation>
    <scope>NUCLEOTIDE SEQUENCE [LARGE SCALE GENOMIC DNA]</scope>
    <source>
        <strain evidence="1 2">DSM 45805</strain>
    </source>
</reference>
<dbReference type="Proteomes" id="UP001229651">
    <property type="component" value="Unassembled WGS sequence"/>
</dbReference>